<dbReference type="KEGG" id="stri:C7M71_019455"/>
<sequence length="104" mass="11241">MTPGAAAEGDLARGRQLTDELERTVHALESRLGRGLDVRRVRADLDHLRESLALLQELQEAADAGVQRAGSGAGRRSEPVVEIPDTPYDPTLWRDAGDEGIGSR</sequence>
<keyword evidence="3" id="KW-1185">Reference proteome</keyword>
<protein>
    <submittedName>
        <fullName evidence="2">Uncharacterized protein</fullName>
    </submittedName>
</protein>
<evidence type="ECO:0000313" key="2">
    <source>
        <dbReference type="EMBL" id="AXI81522.1"/>
    </source>
</evidence>
<dbReference type="Proteomes" id="UP000249340">
    <property type="component" value="Chromosome"/>
</dbReference>
<proteinExistence type="predicted"/>
<organism evidence="2 3">
    <name type="scientific">Peterkaempfera bronchialis</name>
    <dbReference type="NCBI Taxonomy" id="2126346"/>
    <lineage>
        <taxon>Bacteria</taxon>
        <taxon>Bacillati</taxon>
        <taxon>Actinomycetota</taxon>
        <taxon>Actinomycetes</taxon>
        <taxon>Kitasatosporales</taxon>
        <taxon>Streptomycetaceae</taxon>
        <taxon>Peterkaempfera</taxon>
    </lineage>
</organism>
<gene>
    <name evidence="2" type="ORF">C7M71_019455</name>
</gene>
<name>A0A345T6B7_9ACTN</name>
<evidence type="ECO:0000313" key="3">
    <source>
        <dbReference type="Proteomes" id="UP000249340"/>
    </source>
</evidence>
<dbReference type="OrthoDB" id="5194954at2"/>
<reference evidence="3" key="1">
    <citation type="submission" date="2018-07" db="EMBL/GenBank/DDBJ databases">
        <title>Streptacidiphilus bronchialis DSM 106435 chromosome.</title>
        <authorList>
            <person name="Batra D."/>
            <person name="Gulvik C.A."/>
        </authorList>
    </citation>
    <scope>NUCLEOTIDE SEQUENCE [LARGE SCALE GENOMIC DNA]</scope>
    <source>
        <strain evidence="3">DSM 106435</strain>
    </source>
</reference>
<feature type="region of interest" description="Disordered" evidence="1">
    <location>
        <begin position="62"/>
        <end position="104"/>
    </location>
</feature>
<dbReference type="AlphaFoldDB" id="A0A345T6B7"/>
<accession>A0A345T6B7</accession>
<evidence type="ECO:0000256" key="1">
    <source>
        <dbReference type="SAM" id="MobiDB-lite"/>
    </source>
</evidence>
<dbReference type="EMBL" id="CP031264">
    <property type="protein sequence ID" value="AXI81522.1"/>
    <property type="molecule type" value="Genomic_DNA"/>
</dbReference>